<feature type="transmembrane region" description="Helical" evidence="1">
    <location>
        <begin position="302"/>
        <end position="323"/>
    </location>
</feature>
<evidence type="ECO:0000256" key="1">
    <source>
        <dbReference type="SAM" id="Phobius"/>
    </source>
</evidence>
<evidence type="ECO:0000259" key="2">
    <source>
        <dbReference type="Pfam" id="PF19913"/>
    </source>
</evidence>
<dbReference type="Pfam" id="PF19914">
    <property type="entry name" value="WEF-hand"/>
    <property type="match status" value="1"/>
</dbReference>
<feature type="transmembrane region" description="Helical" evidence="1">
    <location>
        <begin position="584"/>
        <end position="604"/>
    </location>
</feature>
<dbReference type="Pfam" id="PF20053">
    <property type="entry name" value="WC-rich"/>
    <property type="match status" value="1"/>
</dbReference>
<organism evidence="5 6">
    <name type="scientific">Sitophilus oryzae</name>
    <name type="common">Rice weevil</name>
    <name type="synonym">Curculio oryzae</name>
    <dbReference type="NCBI Taxonomy" id="7048"/>
    <lineage>
        <taxon>Eukaryota</taxon>
        <taxon>Metazoa</taxon>
        <taxon>Ecdysozoa</taxon>
        <taxon>Arthropoda</taxon>
        <taxon>Hexapoda</taxon>
        <taxon>Insecta</taxon>
        <taxon>Pterygota</taxon>
        <taxon>Neoptera</taxon>
        <taxon>Endopterygota</taxon>
        <taxon>Coleoptera</taxon>
        <taxon>Polyphaga</taxon>
        <taxon>Cucujiformia</taxon>
        <taxon>Curculionidae</taxon>
        <taxon>Dryophthorinae</taxon>
        <taxon>Sitophilus</taxon>
    </lineage>
</organism>
<dbReference type="InterPro" id="IPR011990">
    <property type="entry name" value="TPR-like_helical_dom_sf"/>
</dbReference>
<sequence>MAGVIPKKSVSGKSGRKQWSLHGAQRSALKHLRSQLASDGCPESQVVLAKQLLYEECEFESEQKENAKLGVYWLIKASEQGNSEATQLLKTCLETGKGINEHNYIDVKSSITMTQDEKIVRRAAKEIFASLSNGGEYITSHQLQKKILSIERGESYSKNRERKDAGDLETTCEEANGEIINDFDDLSSESEEETNWLQKSNLNNEKLTEDKVLSAAITFSHGHLPVVNNMLSLTEPNLRSLDHIPFVYWCIVHPILSLNVIYFKLIKFLGAKSLPFAFSRLNISLFIILTYCLINFRDFIYFLPTLVFYLSFIVMLFTTLQMLQIQRDLHEFSLWRGLFICYSNGNLNEHSFEVQFIFNHIKPYIWYFCSLLIHYFCYSITSVKVESEFTVISFCLIFMTLFGFLPKRRSKTVFDLLTLFSFAINVLARYPYETDPIVSQGWRFLDLNVPSFPSYVVGNGIEFCISFRSLLYSIIPIILSRMAVRDNWRGIYKVLLPHLVTLSWLQYFALCSHNATTYGLYRATLALVGSVLFLPLVGLMSVILPVAALSKWLISSNMIYTIGLFIFLLMICLAVCYVCAKTKYAKYTAIVQIVLMLVTSFVLLRSSQHASDVNIESKTLSWENFEHLCYKDLWEGSENSVQAQIKCSELENTPIFWEATITDVKLLSIQNKYKNIFDKFPKFIADELYCLYGKEIASTCDQNDAKQIRNCMIFQESVTKRCSLQDYNSYTYELTLKMSSSYWSLTPVVHLALSNDFTNFTLRLKEKDQVWFKGVLYNSNNNVGNDGILGSLHIYIKGNEIGCISCVDYELTTAKSNQSNAFSYFMIGFYDSWKFVLNVLFNPILIFR</sequence>
<dbReference type="GO" id="GO:0055074">
    <property type="term" value="P:calcium ion homeostasis"/>
    <property type="evidence" value="ECO:0007669"/>
    <property type="project" value="TreeGrafter"/>
</dbReference>
<dbReference type="Pfam" id="PF19913">
    <property type="entry name" value="WCOB"/>
    <property type="match status" value="1"/>
</dbReference>
<dbReference type="FunCoup" id="A0A6J2XG97">
    <property type="interactions" value="413"/>
</dbReference>
<feature type="transmembrane region" description="Helical" evidence="1">
    <location>
        <begin position="277"/>
        <end position="296"/>
    </location>
</feature>
<dbReference type="CTD" id="7466"/>
<dbReference type="GO" id="GO:0030968">
    <property type="term" value="P:endoplasmic reticulum unfolded protein response"/>
    <property type="evidence" value="ECO:0007669"/>
    <property type="project" value="TreeGrafter"/>
</dbReference>
<feature type="transmembrane region" description="Helical" evidence="1">
    <location>
        <begin position="558"/>
        <end position="578"/>
    </location>
</feature>
<evidence type="ECO:0000313" key="5">
    <source>
        <dbReference type="Proteomes" id="UP000504635"/>
    </source>
</evidence>
<dbReference type="KEGG" id="soy:115878082"/>
<evidence type="ECO:0000259" key="4">
    <source>
        <dbReference type="Pfam" id="PF20053"/>
    </source>
</evidence>
<gene>
    <name evidence="6" type="primary">LOC115878082</name>
</gene>
<dbReference type="InterPro" id="IPR026209">
    <property type="entry name" value="Wolframin_fam"/>
</dbReference>
<feature type="domain" description="Wolframin cysteine-rich" evidence="4">
    <location>
        <begin position="622"/>
        <end position="725"/>
    </location>
</feature>
<dbReference type="Gene3D" id="1.25.40.10">
    <property type="entry name" value="Tetratricopeptide repeat domain"/>
    <property type="match status" value="1"/>
</dbReference>
<name>A0A6J2XG97_SITOR</name>
<dbReference type="InterPro" id="IPR045400">
    <property type="entry name" value="Wolframin_Cys-rich"/>
</dbReference>
<keyword evidence="5" id="KW-1185">Reference proteome</keyword>
<protein>
    <submittedName>
        <fullName evidence="6">Wolframin isoform X1</fullName>
    </submittedName>
</protein>
<dbReference type="InterPro" id="IPR045460">
    <property type="entry name" value="Wolframin_EF-hand"/>
</dbReference>
<feature type="transmembrane region" description="Helical" evidence="1">
    <location>
        <begin position="389"/>
        <end position="406"/>
    </location>
</feature>
<feature type="domain" description="Wolframin EF-hand" evidence="3">
    <location>
        <begin position="120"/>
        <end position="220"/>
    </location>
</feature>
<feature type="transmembrane region" description="Helical" evidence="1">
    <location>
        <begin position="521"/>
        <end position="546"/>
    </location>
</feature>
<dbReference type="GeneID" id="115878082"/>
<feature type="transmembrane region" description="Helical" evidence="1">
    <location>
        <begin position="246"/>
        <end position="265"/>
    </location>
</feature>
<dbReference type="InterPro" id="IPR045461">
    <property type="entry name" value="Wolframin_OB_fold"/>
</dbReference>
<dbReference type="RefSeq" id="XP_030750297.1">
    <property type="nucleotide sequence ID" value="XM_030894437.1"/>
</dbReference>
<dbReference type="Proteomes" id="UP000504635">
    <property type="component" value="Unplaced"/>
</dbReference>
<dbReference type="Pfam" id="PF20023">
    <property type="entry name" value="WSLR"/>
    <property type="match status" value="2"/>
</dbReference>
<dbReference type="InParanoid" id="A0A6J2XG97"/>
<dbReference type="OrthoDB" id="5865303at2759"/>
<reference evidence="6" key="1">
    <citation type="submission" date="2025-08" db="UniProtKB">
        <authorList>
            <consortium name="RefSeq"/>
        </authorList>
    </citation>
    <scope>IDENTIFICATION</scope>
    <source>
        <tissue evidence="6">Gonads</tissue>
    </source>
</reference>
<dbReference type="PANTHER" id="PTHR13098:SF3">
    <property type="entry name" value="WOLFRAMIN"/>
    <property type="match status" value="1"/>
</dbReference>
<feature type="domain" description="Wolframin OB-fold" evidence="2">
    <location>
        <begin position="727"/>
        <end position="848"/>
    </location>
</feature>
<feature type="transmembrane region" description="Helical" evidence="1">
    <location>
        <begin position="364"/>
        <end position="383"/>
    </location>
</feature>
<keyword evidence="1" id="KW-0472">Membrane</keyword>
<dbReference type="AlphaFoldDB" id="A0A6J2XG97"/>
<keyword evidence="1" id="KW-0812">Transmembrane</keyword>
<accession>A0A6J2XG97</accession>
<dbReference type="GO" id="GO:0005789">
    <property type="term" value="C:endoplasmic reticulum membrane"/>
    <property type="evidence" value="ECO:0007669"/>
    <property type="project" value="TreeGrafter"/>
</dbReference>
<dbReference type="InterPro" id="IPR045458">
    <property type="entry name" value="Wolframin_Sel1-like_rpt"/>
</dbReference>
<dbReference type="PANTHER" id="PTHR13098">
    <property type="entry name" value="WOLFRAMIN"/>
    <property type="match status" value="1"/>
</dbReference>
<evidence type="ECO:0000259" key="3">
    <source>
        <dbReference type="Pfam" id="PF19914"/>
    </source>
</evidence>
<proteinExistence type="predicted"/>
<evidence type="ECO:0000313" key="6">
    <source>
        <dbReference type="RefSeq" id="XP_030750297.1"/>
    </source>
</evidence>
<keyword evidence="1" id="KW-1133">Transmembrane helix</keyword>
<dbReference type="PRINTS" id="PR02060">
    <property type="entry name" value="WOLFFAMILY"/>
</dbReference>